<evidence type="ECO:0000256" key="2">
    <source>
        <dbReference type="SAM" id="Phobius"/>
    </source>
</evidence>
<feature type="transmembrane region" description="Helical" evidence="2">
    <location>
        <begin position="414"/>
        <end position="437"/>
    </location>
</feature>
<feature type="compositionally biased region" description="Low complexity" evidence="1">
    <location>
        <begin position="92"/>
        <end position="106"/>
    </location>
</feature>
<keyword evidence="2" id="KW-0472">Membrane</keyword>
<protein>
    <submittedName>
        <fullName evidence="3">CSON015121 protein</fullName>
    </submittedName>
</protein>
<dbReference type="AlphaFoldDB" id="A0A336MCV0"/>
<dbReference type="EMBL" id="UFQT01000930">
    <property type="protein sequence ID" value="SSX28056.1"/>
    <property type="molecule type" value="Genomic_DNA"/>
</dbReference>
<dbReference type="VEuPathDB" id="VectorBase:CSON015121"/>
<feature type="transmembrane region" description="Helical" evidence="2">
    <location>
        <begin position="517"/>
        <end position="538"/>
    </location>
</feature>
<feature type="region of interest" description="Disordered" evidence="1">
    <location>
        <begin position="31"/>
        <end position="50"/>
    </location>
</feature>
<proteinExistence type="predicted"/>
<dbReference type="OMA" id="QQDVCPA"/>
<accession>A0A336MCV0</accession>
<feature type="region of interest" description="Disordered" evidence="1">
    <location>
        <begin position="61"/>
        <end position="106"/>
    </location>
</feature>
<sequence>MSRHNYTNPAFCQQNEFYEERSDGTIDIISTTPSKMHRSESTRSFQKPPLAAQRNVFQRVHSERQPKQLQFQQRELPPKPGPKPRIVEGSSNNNNNNGPRYGSITSISTTQTTSGKFALVPVEELTSNNKGRYAVVPESEIEMISAARIARSQDHLDRIVSSPVDELDRHNLSADQFTSLPPMINNASSTANITTPGRLVSAFSTDFGSKSFVLYDQKSMQRYEVVPTEENEELVDPNHEIIQMQNGRAHRYAMIPADDQEETSMNNPPYATIKDRTGSKQNINHRSPVRYIPPPNSGNMTPRKNPIATQKLHELLSTPQKQLIRQQSTTPRSTPVRVRPPAQPVLNTPKKHEFTPQKLEYEQVRRTTSQMHLEARTTAVISPRLQSQSIYSETTTTNNSMFNKSWNSIQTTEAAGPATVGAISLMLVLCGILNAGLSLYLTSNNGRSYFLDTSFTNGLACLGLGLLGFKSRQCSWLPNRNYISGYLLVTVFSILNCCGLLALLILNPFPGFPQHDVISGIILGLSSITLVFISLGVVSSRWCRSYPPDARIEPV</sequence>
<keyword evidence="2" id="KW-1133">Transmembrane helix</keyword>
<feature type="region of interest" description="Disordered" evidence="1">
    <location>
        <begin position="274"/>
        <end position="301"/>
    </location>
</feature>
<feature type="transmembrane region" description="Helical" evidence="2">
    <location>
        <begin position="481"/>
        <end position="505"/>
    </location>
</feature>
<evidence type="ECO:0000256" key="1">
    <source>
        <dbReference type="SAM" id="MobiDB-lite"/>
    </source>
</evidence>
<feature type="region of interest" description="Disordered" evidence="1">
    <location>
        <begin position="321"/>
        <end position="349"/>
    </location>
</feature>
<name>A0A336MCV0_CULSO</name>
<evidence type="ECO:0000313" key="3">
    <source>
        <dbReference type="EMBL" id="SSX28056.1"/>
    </source>
</evidence>
<feature type="compositionally biased region" description="Low complexity" evidence="1">
    <location>
        <begin position="328"/>
        <end position="340"/>
    </location>
</feature>
<organism evidence="3">
    <name type="scientific">Culicoides sonorensis</name>
    <name type="common">Biting midge</name>
    <dbReference type="NCBI Taxonomy" id="179676"/>
    <lineage>
        <taxon>Eukaryota</taxon>
        <taxon>Metazoa</taxon>
        <taxon>Ecdysozoa</taxon>
        <taxon>Arthropoda</taxon>
        <taxon>Hexapoda</taxon>
        <taxon>Insecta</taxon>
        <taxon>Pterygota</taxon>
        <taxon>Neoptera</taxon>
        <taxon>Endopterygota</taxon>
        <taxon>Diptera</taxon>
        <taxon>Nematocera</taxon>
        <taxon>Chironomoidea</taxon>
        <taxon>Ceratopogonidae</taxon>
        <taxon>Ceratopogoninae</taxon>
        <taxon>Culicoides</taxon>
        <taxon>Monoculicoides</taxon>
    </lineage>
</organism>
<reference evidence="3" key="1">
    <citation type="submission" date="2018-07" db="EMBL/GenBank/DDBJ databases">
        <authorList>
            <person name="Quirk P.G."/>
            <person name="Krulwich T.A."/>
        </authorList>
    </citation>
    <scope>NUCLEOTIDE SEQUENCE</scope>
</reference>
<keyword evidence="2" id="KW-0812">Transmembrane</keyword>
<gene>
    <name evidence="3" type="primary">CSON015121</name>
</gene>